<feature type="compositionally biased region" description="Polar residues" evidence="1">
    <location>
        <begin position="125"/>
        <end position="138"/>
    </location>
</feature>
<feature type="compositionally biased region" description="Polar residues" evidence="1">
    <location>
        <begin position="485"/>
        <end position="497"/>
    </location>
</feature>
<gene>
    <name evidence="2" type="ORF">BDK51DRAFT_40687</name>
</gene>
<protein>
    <submittedName>
        <fullName evidence="2">Uncharacterized protein</fullName>
    </submittedName>
</protein>
<feature type="region of interest" description="Disordered" evidence="1">
    <location>
        <begin position="29"/>
        <end position="95"/>
    </location>
</feature>
<feature type="region of interest" description="Disordered" evidence="1">
    <location>
        <begin position="449"/>
        <end position="539"/>
    </location>
</feature>
<organism evidence="2 3">
    <name type="scientific">Blyttiomyces helicus</name>
    <dbReference type="NCBI Taxonomy" id="388810"/>
    <lineage>
        <taxon>Eukaryota</taxon>
        <taxon>Fungi</taxon>
        <taxon>Fungi incertae sedis</taxon>
        <taxon>Chytridiomycota</taxon>
        <taxon>Chytridiomycota incertae sedis</taxon>
        <taxon>Chytridiomycetes</taxon>
        <taxon>Chytridiomycetes incertae sedis</taxon>
        <taxon>Blyttiomyces</taxon>
    </lineage>
</organism>
<sequence>MHGCTGRFSFPANSIQCRPKRRTAAFATLPDHSLQQRAARGRGPTMGAKAANPVSPPLSSPESTTIAEQFKLSPPVNAPPVPSRRSARRVGTASAAPEQYCVNNRDDLVGVEAEMKQVSSPPPQTESLASSASKTSVPQHTITVIAPATRPRRQGRLSDPTPIPTTSAPPRNVASTCLPATTDAAAAAMATRRRKIPAPSIMMTRKRARMQEEERGKAAVAADKEHAVDADEEEPAVESATQLTPENLSPLKRPHPSSSPERPAPPKRFKAAAPAVEAEGDADADMSDAIPEATAALKVESLNKPYDGIPSRHSHDPARRGHYQPPPPPAPRTKVQTLRGHIQSAHMARRQLVASEARMATHADSLASPCSFVPAHVPPDVATALADFRRRAAEIQKEIDAFSQDLLAPALNGIDQVVLPSLRGMFEREREKRPPASHLHVQPCQCNTPSVKIDFEEPGTDNRSETTARGKGSFFVQGPHESAYFSDSPSIKESISQGVPARTIEQSSSANHSIHRGHRGRHRSSASGPSFPAYEGRSGQRNGCQLITAASNPALESIIAAQSSS</sequence>
<feature type="compositionally biased region" description="Basic and acidic residues" evidence="1">
    <location>
        <begin position="209"/>
        <end position="229"/>
    </location>
</feature>
<proteinExistence type="predicted"/>
<evidence type="ECO:0000313" key="2">
    <source>
        <dbReference type="EMBL" id="RKO89690.1"/>
    </source>
</evidence>
<dbReference type="Proteomes" id="UP000269721">
    <property type="component" value="Unassembled WGS sequence"/>
</dbReference>
<feature type="compositionally biased region" description="Polar residues" evidence="1">
    <location>
        <begin position="164"/>
        <end position="175"/>
    </location>
</feature>
<feature type="region of interest" description="Disordered" evidence="1">
    <location>
        <begin position="150"/>
        <end position="175"/>
    </location>
</feature>
<feature type="region of interest" description="Disordered" evidence="1">
    <location>
        <begin position="198"/>
        <end position="285"/>
    </location>
</feature>
<feature type="region of interest" description="Disordered" evidence="1">
    <location>
        <begin position="301"/>
        <end position="333"/>
    </location>
</feature>
<dbReference type="AlphaFoldDB" id="A0A4P9WF96"/>
<name>A0A4P9WF96_9FUNG</name>
<feature type="compositionally biased region" description="Basic residues" evidence="1">
    <location>
        <begin position="513"/>
        <end position="524"/>
    </location>
</feature>
<feature type="region of interest" description="Disordered" evidence="1">
    <location>
        <begin position="117"/>
        <end position="138"/>
    </location>
</feature>
<evidence type="ECO:0000256" key="1">
    <source>
        <dbReference type="SAM" id="MobiDB-lite"/>
    </source>
</evidence>
<accession>A0A4P9WF96</accession>
<dbReference type="EMBL" id="KZ995944">
    <property type="protein sequence ID" value="RKO89690.1"/>
    <property type="molecule type" value="Genomic_DNA"/>
</dbReference>
<evidence type="ECO:0000313" key="3">
    <source>
        <dbReference type="Proteomes" id="UP000269721"/>
    </source>
</evidence>
<keyword evidence="3" id="KW-1185">Reference proteome</keyword>
<reference evidence="3" key="1">
    <citation type="journal article" date="2018" name="Nat. Microbiol.">
        <title>Leveraging single-cell genomics to expand the fungal tree of life.</title>
        <authorList>
            <person name="Ahrendt S.R."/>
            <person name="Quandt C.A."/>
            <person name="Ciobanu D."/>
            <person name="Clum A."/>
            <person name="Salamov A."/>
            <person name="Andreopoulos B."/>
            <person name="Cheng J.F."/>
            <person name="Woyke T."/>
            <person name="Pelin A."/>
            <person name="Henrissat B."/>
            <person name="Reynolds N.K."/>
            <person name="Benny G.L."/>
            <person name="Smith M.E."/>
            <person name="James T.Y."/>
            <person name="Grigoriev I.V."/>
        </authorList>
    </citation>
    <scope>NUCLEOTIDE SEQUENCE [LARGE SCALE GENOMIC DNA]</scope>
</reference>